<dbReference type="InterPro" id="IPR011576">
    <property type="entry name" value="Pyridox_Oxase_N"/>
</dbReference>
<keyword evidence="5" id="KW-0408">Iron</keyword>
<dbReference type="PANTHER" id="PTHR42859">
    <property type="entry name" value="OXIDOREDUCTASE"/>
    <property type="match status" value="1"/>
</dbReference>
<dbReference type="InterPro" id="IPR017900">
    <property type="entry name" value="4Fe4S_Fe_S_CS"/>
</dbReference>
<protein>
    <submittedName>
        <fullName evidence="8">(4Fe-4S)-binding protein</fullName>
    </submittedName>
</protein>
<evidence type="ECO:0000256" key="2">
    <source>
        <dbReference type="ARBA" id="ARBA00022485"/>
    </source>
</evidence>
<evidence type="ECO:0000259" key="7">
    <source>
        <dbReference type="PROSITE" id="PS51379"/>
    </source>
</evidence>
<comment type="caution">
    <text evidence="8">The sequence shown here is derived from an EMBL/GenBank/DDBJ whole genome shotgun (WGS) entry which is preliminary data.</text>
</comment>
<organism evidence="8 9">
    <name type="scientific">Blautia hansenii</name>
    <name type="common">Ruminococcus hansenii</name>
    <dbReference type="NCBI Taxonomy" id="1322"/>
    <lineage>
        <taxon>Bacteria</taxon>
        <taxon>Bacillati</taxon>
        <taxon>Bacillota</taxon>
        <taxon>Clostridia</taxon>
        <taxon>Lachnospirales</taxon>
        <taxon>Lachnospiraceae</taxon>
        <taxon>Blautia</taxon>
    </lineage>
</organism>
<reference evidence="8 9" key="1">
    <citation type="journal article" date="2020" name="Cell Host Microbe">
        <title>Functional and Genomic Variation between Human-Derived Isolates of Lachnospiraceae Reveals Inter- and Intra-Species Diversity.</title>
        <authorList>
            <person name="Sorbara M.T."/>
            <person name="Littmann E.R."/>
            <person name="Fontana E."/>
            <person name="Moody T.U."/>
            <person name="Kohout C.E."/>
            <person name="Gjonbalaj M."/>
            <person name="Eaton V."/>
            <person name="Seok R."/>
            <person name="Leiner I.M."/>
            <person name="Pamer E.G."/>
        </authorList>
    </citation>
    <scope>NUCLEOTIDE SEQUENCE [LARGE SCALE GENOMIC DNA]</scope>
    <source>
        <strain evidence="8 9">MSK.15.26</strain>
    </source>
</reference>
<feature type="domain" description="4Fe-4S ferredoxin-type" evidence="7">
    <location>
        <begin position="150"/>
        <end position="179"/>
    </location>
</feature>
<gene>
    <name evidence="8" type="ORF">G5A70_06360</name>
</gene>
<dbReference type="InterPro" id="IPR017896">
    <property type="entry name" value="4Fe4S_Fe-S-bd"/>
</dbReference>
<evidence type="ECO:0000256" key="4">
    <source>
        <dbReference type="ARBA" id="ARBA00022982"/>
    </source>
</evidence>
<keyword evidence="1" id="KW-0813">Transport</keyword>
<keyword evidence="2" id="KW-0004">4Fe-4S</keyword>
<dbReference type="SUPFAM" id="SSF54862">
    <property type="entry name" value="4Fe-4S ferredoxins"/>
    <property type="match status" value="1"/>
</dbReference>
<name>A0ABX2I5R0_BLAHA</name>
<dbReference type="Pfam" id="PF01243">
    <property type="entry name" value="PNPOx_N"/>
    <property type="match status" value="1"/>
</dbReference>
<dbReference type="Proteomes" id="UP000822142">
    <property type="component" value="Unassembled WGS sequence"/>
</dbReference>
<keyword evidence="9" id="KW-1185">Reference proteome</keyword>
<evidence type="ECO:0000256" key="6">
    <source>
        <dbReference type="ARBA" id="ARBA00023014"/>
    </source>
</evidence>
<keyword evidence="4" id="KW-0249">Electron transport</keyword>
<evidence type="ECO:0000313" key="8">
    <source>
        <dbReference type="EMBL" id="NSJ85798.1"/>
    </source>
</evidence>
<sequence length="210" mass="23887">MTAQECLKYIVKELHTVVFSTVDEKGYPVTCAIDMMDGDESSLYFLTARGKQFFSRLKANRHIAFTALRGKDTLSSIAVSVQGEAKELGSGRVEDLFQKNSYMYEIYPTRQSREALTVFQIYRGRGEWFDLSKKPIERFDFSFGEASRKQEGYVITRKCIHCGVCSQTCPQQCIDVAAGVIRQQNCPHCGNCYRRCPVKAVERRGRGDTE</sequence>
<feature type="domain" description="4Fe-4S ferredoxin-type" evidence="7">
    <location>
        <begin position="180"/>
        <end position="206"/>
    </location>
</feature>
<dbReference type="RefSeq" id="WP_173748840.1">
    <property type="nucleotide sequence ID" value="NZ_JAAITA010000005.1"/>
</dbReference>
<evidence type="ECO:0000256" key="1">
    <source>
        <dbReference type="ARBA" id="ARBA00022448"/>
    </source>
</evidence>
<evidence type="ECO:0000256" key="5">
    <source>
        <dbReference type="ARBA" id="ARBA00023004"/>
    </source>
</evidence>
<dbReference type="SUPFAM" id="SSF50475">
    <property type="entry name" value="FMN-binding split barrel"/>
    <property type="match status" value="1"/>
</dbReference>
<dbReference type="PROSITE" id="PS51379">
    <property type="entry name" value="4FE4S_FER_2"/>
    <property type="match status" value="2"/>
</dbReference>
<evidence type="ECO:0000313" key="9">
    <source>
        <dbReference type="Proteomes" id="UP000822142"/>
    </source>
</evidence>
<dbReference type="Gene3D" id="2.30.110.10">
    <property type="entry name" value="Electron Transport, Fmn-binding Protein, Chain A"/>
    <property type="match status" value="1"/>
</dbReference>
<accession>A0ABX2I5R0</accession>
<dbReference type="PANTHER" id="PTHR42859:SF10">
    <property type="entry name" value="DIMETHYLSULFOXIDE REDUCTASE CHAIN B"/>
    <property type="match status" value="1"/>
</dbReference>
<dbReference type="InterPro" id="IPR012349">
    <property type="entry name" value="Split_barrel_FMN-bd"/>
</dbReference>
<evidence type="ECO:0000256" key="3">
    <source>
        <dbReference type="ARBA" id="ARBA00022723"/>
    </source>
</evidence>
<dbReference type="Pfam" id="PF00037">
    <property type="entry name" value="Fer4"/>
    <property type="match status" value="1"/>
</dbReference>
<dbReference type="Gene3D" id="3.30.70.20">
    <property type="match status" value="1"/>
</dbReference>
<proteinExistence type="predicted"/>
<dbReference type="PROSITE" id="PS00198">
    <property type="entry name" value="4FE4S_FER_1"/>
    <property type="match status" value="2"/>
</dbReference>
<keyword evidence="6" id="KW-0411">Iron-sulfur</keyword>
<dbReference type="EMBL" id="JAAITA010000005">
    <property type="protein sequence ID" value="NSJ85798.1"/>
    <property type="molecule type" value="Genomic_DNA"/>
</dbReference>
<dbReference type="InterPro" id="IPR050294">
    <property type="entry name" value="RnfB_subfamily"/>
</dbReference>
<keyword evidence="3" id="KW-0479">Metal-binding</keyword>